<feature type="chain" id="PRO_5015137612" evidence="2">
    <location>
        <begin position="21"/>
        <end position="552"/>
    </location>
</feature>
<sequence>MRKNQLFVILLLLFAGDSYSQRITQTLPPLIHAAIEKAYPASVRIWGYDTVSNQQMSAQFSGVVVTREGHILTVAHTTIPGKTYKVTFPDGKAVIALALGKINFPETPILPDVAMMKIISEGEWPFAVMGRSSDLKINEPCISIAYPESLNQPLPAVRFGCITQVVNDKGFVQSSCIMEPGDSGGPLFDYMGRVIGLHSAVEVSERINYEVPVDLYRKYWTALNKVEHYTRFPATADTIAADPLAGSLIAVPALKDINAALKTTVYDGLSLKIVSRVNGEEQTILGTLFSVRGKSVIISKSSAVGEQPIITVSNKQLKATVMFRDRSNDLVCLEVASRLKRGITFPVGTQAVDSLGKFLLSPQPDETGIASVKGSRAFSLPRMTSLAFLGAAIAPTDGPLALTIVQPGSPAGESGLEAGDLVISINGVPIKKAEDYGRELSRYWPGDQIIFESQRNGTPYTKEIVLGTRPQQPASHPAEMFSGGKSHRRDGFESVFSHDAILRPEQCGGPVFDTYGHFYGINIARFSRTSSLVIPAAIVQQFIYGHLLQKDS</sequence>
<feature type="domain" description="PDZ" evidence="3">
    <location>
        <begin position="377"/>
        <end position="431"/>
    </location>
</feature>
<dbReference type="GO" id="GO:0004252">
    <property type="term" value="F:serine-type endopeptidase activity"/>
    <property type="evidence" value="ECO:0007669"/>
    <property type="project" value="TreeGrafter"/>
</dbReference>
<dbReference type="OrthoDB" id="728837at2"/>
<dbReference type="Pfam" id="PF17820">
    <property type="entry name" value="PDZ_6"/>
    <property type="match status" value="1"/>
</dbReference>
<gene>
    <name evidence="4" type="ORF">CLV42_102665</name>
</gene>
<dbReference type="Gene3D" id="2.40.10.120">
    <property type="match status" value="2"/>
</dbReference>
<feature type="signal peptide" evidence="2">
    <location>
        <begin position="1"/>
        <end position="20"/>
    </location>
</feature>
<name>A0A2P8GM90_9BACT</name>
<keyword evidence="4" id="KW-0645">Protease</keyword>
<evidence type="ECO:0000256" key="1">
    <source>
        <dbReference type="ARBA" id="ARBA00010541"/>
    </source>
</evidence>
<dbReference type="PANTHER" id="PTHR22939:SF129">
    <property type="entry name" value="SERINE PROTEASE HTRA2, MITOCHONDRIAL"/>
    <property type="match status" value="1"/>
</dbReference>
<reference evidence="4 5" key="1">
    <citation type="submission" date="2018-03" db="EMBL/GenBank/DDBJ databases">
        <title>Genomic Encyclopedia of Archaeal and Bacterial Type Strains, Phase II (KMG-II): from individual species to whole genera.</title>
        <authorList>
            <person name="Goeker M."/>
        </authorList>
    </citation>
    <scope>NUCLEOTIDE SEQUENCE [LARGE SCALE GENOMIC DNA]</scope>
    <source>
        <strain evidence="4 5">DSM 18107</strain>
    </source>
</reference>
<dbReference type="InterPro" id="IPR041489">
    <property type="entry name" value="PDZ_6"/>
</dbReference>
<evidence type="ECO:0000313" key="4">
    <source>
        <dbReference type="EMBL" id="PSL35091.1"/>
    </source>
</evidence>
<dbReference type="GO" id="GO:0006508">
    <property type="term" value="P:proteolysis"/>
    <property type="evidence" value="ECO:0007669"/>
    <property type="project" value="UniProtKB-KW"/>
</dbReference>
<organism evidence="4 5">
    <name type="scientific">Chitinophaga ginsengisoli</name>
    <dbReference type="NCBI Taxonomy" id="363837"/>
    <lineage>
        <taxon>Bacteria</taxon>
        <taxon>Pseudomonadati</taxon>
        <taxon>Bacteroidota</taxon>
        <taxon>Chitinophagia</taxon>
        <taxon>Chitinophagales</taxon>
        <taxon>Chitinophagaceae</taxon>
        <taxon>Chitinophaga</taxon>
    </lineage>
</organism>
<evidence type="ECO:0000259" key="3">
    <source>
        <dbReference type="PROSITE" id="PS50106"/>
    </source>
</evidence>
<keyword evidence="5" id="KW-1185">Reference proteome</keyword>
<dbReference type="InterPro" id="IPR036034">
    <property type="entry name" value="PDZ_sf"/>
</dbReference>
<accession>A0A2P8GM90</accession>
<dbReference type="PANTHER" id="PTHR22939">
    <property type="entry name" value="SERINE PROTEASE FAMILY S1C HTRA-RELATED"/>
    <property type="match status" value="1"/>
</dbReference>
<dbReference type="PROSITE" id="PS50106">
    <property type="entry name" value="PDZ"/>
    <property type="match status" value="1"/>
</dbReference>
<keyword evidence="2" id="KW-0732">Signal</keyword>
<dbReference type="AlphaFoldDB" id="A0A2P8GM90"/>
<keyword evidence="4" id="KW-0378">Hydrolase</keyword>
<dbReference type="RefSeq" id="WP_106601326.1">
    <property type="nucleotide sequence ID" value="NZ_PYGK01000002.1"/>
</dbReference>
<comment type="caution">
    <text evidence="4">The sequence shown here is derived from an EMBL/GenBank/DDBJ whole genome shotgun (WGS) entry which is preliminary data.</text>
</comment>
<comment type="similarity">
    <text evidence="1">Belongs to the peptidase S1C family.</text>
</comment>
<dbReference type="InterPro" id="IPR009003">
    <property type="entry name" value="Peptidase_S1_PA"/>
</dbReference>
<dbReference type="SUPFAM" id="SSF50494">
    <property type="entry name" value="Trypsin-like serine proteases"/>
    <property type="match status" value="2"/>
</dbReference>
<dbReference type="EMBL" id="PYGK01000002">
    <property type="protein sequence ID" value="PSL35091.1"/>
    <property type="molecule type" value="Genomic_DNA"/>
</dbReference>
<dbReference type="SUPFAM" id="SSF50156">
    <property type="entry name" value="PDZ domain-like"/>
    <property type="match status" value="1"/>
</dbReference>
<dbReference type="Gene3D" id="2.30.42.10">
    <property type="match status" value="1"/>
</dbReference>
<dbReference type="SMART" id="SM00228">
    <property type="entry name" value="PDZ"/>
    <property type="match status" value="1"/>
</dbReference>
<protein>
    <submittedName>
        <fullName evidence="4">Serine protease Do</fullName>
    </submittedName>
</protein>
<proteinExistence type="inferred from homology"/>
<dbReference type="Pfam" id="PF13365">
    <property type="entry name" value="Trypsin_2"/>
    <property type="match status" value="1"/>
</dbReference>
<dbReference type="Proteomes" id="UP000240978">
    <property type="component" value="Unassembled WGS sequence"/>
</dbReference>
<evidence type="ECO:0000256" key="2">
    <source>
        <dbReference type="SAM" id="SignalP"/>
    </source>
</evidence>
<dbReference type="InterPro" id="IPR001478">
    <property type="entry name" value="PDZ"/>
</dbReference>
<evidence type="ECO:0000313" key="5">
    <source>
        <dbReference type="Proteomes" id="UP000240978"/>
    </source>
</evidence>